<reference evidence="7" key="1">
    <citation type="journal article" date="2020" name="Stud. Mycol.">
        <title>101 Dothideomycetes genomes: a test case for predicting lifestyles and emergence of pathogens.</title>
        <authorList>
            <person name="Haridas S."/>
            <person name="Albert R."/>
            <person name="Binder M."/>
            <person name="Bloem J."/>
            <person name="Labutti K."/>
            <person name="Salamov A."/>
            <person name="Andreopoulos B."/>
            <person name="Baker S."/>
            <person name="Barry K."/>
            <person name="Bills G."/>
            <person name="Bluhm B."/>
            <person name="Cannon C."/>
            <person name="Castanera R."/>
            <person name="Culley D."/>
            <person name="Daum C."/>
            <person name="Ezra D."/>
            <person name="Gonzalez J."/>
            <person name="Henrissat B."/>
            <person name="Kuo A."/>
            <person name="Liang C."/>
            <person name="Lipzen A."/>
            <person name="Lutzoni F."/>
            <person name="Magnuson J."/>
            <person name="Mondo S."/>
            <person name="Nolan M."/>
            <person name="Ohm R."/>
            <person name="Pangilinan J."/>
            <person name="Park H.-J."/>
            <person name="Ramirez L."/>
            <person name="Alfaro M."/>
            <person name="Sun H."/>
            <person name="Tritt A."/>
            <person name="Yoshinaga Y."/>
            <person name="Zwiers L.-H."/>
            <person name="Turgeon B."/>
            <person name="Goodwin S."/>
            <person name="Spatafora J."/>
            <person name="Crous P."/>
            <person name="Grigoriev I."/>
        </authorList>
    </citation>
    <scope>NUCLEOTIDE SEQUENCE</scope>
    <source>
        <strain evidence="7">CBS 121739</strain>
    </source>
</reference>
<dbReference type="AlphaFoldDB" id="A0A6A6W883"/>
<evidence type="ECO:0000313" key="8">
    <source>
        <dbReference type="Proteomes" id="UP000799437"/>
    </source>
</evidence>
<comment type="subcellular location">
    <subcellularLocation>
        <location evidence="1">Membrane</location>
        <topology evidence="1">Multi-pass membrane protein</topology>
    </subcellularLocation>
</comment>
<dbReference type="InterPro" id="IPR036259">
    <property type="entry name" value="MFS_trans_sf"/>
</dbReference>
<feature type="transmembrane region" description="Helical" evidence="5">
    <location>
        <begin position="180"/>
        <end position="199"/>
    </location>
</feature>
<keyword evidence="2 5" id="KW-0812">Transmembrane</keyword>
<evidence type="ECO:0000259" key="6">
    <source>
        <dbReference type="PROSITE" id="PS50850"/>
    </source>
</evidence>
<dbReference type="Gene3D" id="1.20.1250.20">
    <property type="entry name" value="MFS general substrate transporter like domains"/>
    <property type="match status" value="1"/>
</dbReference>
<keyword evidence="8" id="KW-1185">Reference proteome</keyword>
<dbReference type="Proteomes" id="UP000799437">
    <property type="component" value="Unassembled WGS sequence"/>
</dbReference>
<feature type="transmembrane region" description="Helical" evidence="5">
    <location>
        <begin position="454"/>
        <end position="474"/>
    </location>
</feature>
<feature type="transmembrane region" description="Helical" evidence="5">
    <location>
        <begin position="211"/>
        <end position="231"/>
    </location>
</feature>
<feature type="transmembrane region" description="Helical" evidence="5">
    <location>
        <begin position="74"/>
        <end position="95"/>
    </location>
</feature>
<dbReference type="InterPro" id="IPR011701">
    <property type="entry name" value="MFS"/>
</dbReference>
<name>A0A6A6W883_9PEZI</name>
<dbReference type="GeneID" id="54481913"/>
<dbReference type="GO" id="GO:0000329">
    <property type="term" value="C:fungal-type vacuole membrane"/>
    <property type="evidence" value="ECO:0007669"/>
    <property type="project" value="TreeGrafter"/>
</dbReference>
<dbReference type="InterPro" id="IPR020846">
    <property type="entry name" value="MFS_dom"/>
</dbReference>
<feature type="transmembrane region" description="Helical" evidence="5">
    <location>
        <begin position="107"/>
        <end position="125"/>
    </location>
</feature>
<keyword evidence="4 5" id="KW-0472">Membrane</keyword>
<evidence type="ECO:0000256" key="5">
    <source>
        <dbReference type="SAM" id="Phobius"/>
    </source>
</evidence>
<feature type="transmembrane region" description="Helical" evidence="5">
    <location>
        <begin position="318"/>
        <end position="337"/>
    </location>
</feature>
<dbReference type="Pfam" id="PF07690">
    <property type="entry name" value="MFS_1"/>
    <property type="match status" value="1"/>
</dbReference>
<feature type="transmembrane region" description="Helical" evidence="5">
    <location>
        <begin position="252"/>
        <end position="276"/>
    </location>
</feature>
<feature type="transmembrane region" description="Helical" evidence="5">
    <location>
        <begin position="46"/>
        <end position="68"/>
    </location>
</feature>
<evidence type="ECO:0000256" key="3">
    <source>
        <dbReference type="ARBA" id="ARBA00022989"/>
    </source>
</evidence>
<gene>
    <name evidence="7" type="ORF">EJ05DRAFT_332647</name>
</gene>
<feature type="transmembrane region" description="Helical" evidence="5">
    <location>
        <begin position="288"/>
        <end position="309"/>
    </location>
</feature>
<keyword evidence="3 5" id="KW-1133">Transmembrane helix</keyword>
<feature type="domain" description="Major facilitator superfamily (MFS) profile" evidence="6">
    <location>
        <begin position="1"/>
        <end position="478"/>
    </location>
</feature>
<evidence type="ECO:0000256" key="4">
    <source>
        <dbReference type="ARBA" id="ARBA00023136"/>
    </source>
</evidence>
<accession>A0A6A6W883</accession>
<sequence length="502" mass="55332">MFRSVASEYDKMDQASWIINSYIIGLIVAQPMYGKLSDIYGRKGPLLLAYVCYLIGAILAGSGVSFTGVLIGRAIAGVGNSGISVLISTLIVDLVPMQEVAVWRSYVYALNMAGRALGPPIGGLIADRSNWRWAFLYQTPIVLLTIIFVWWKMEIPNAAKKIENYADEDRSSWTKKLKRIDFGGSITLGIANIGLVLFLDEISKDLNLAQNTLAIVSMVIWLVFLVAFAVCEGFIAHEPVLPLRLLIKRNVFAAYMIQFMQTAAQVALYTSMPLYFRVTVGDSTTRVALRLAIVTVGTIVGGLISGFVIKRTGKYKRLIFVSVVMSNISLFAIYIRWQGNTDWAETLYGFPVGLGFGVSLSAAFIGLTFRLEPSQIAIATSGFYLSVNLGSLFGVSISSLIIVSIVKKNLYASLSGFDNATAIIQSVVRNFDEINRLPGKVQLLVQRAYIDSMISVWLFAFICGMLSLLATFLMQETSSKTEGKRRSNRDYRTIASEEDDDI</sequence>
<dbReference type="RefSeq" id="XP_033601549.1">
    <property type="nucleotide sequence ID" value="XM_033740859.1"/>
</dbReference>
<dbReference type="PANTHER" id="PTHR23501">
    <property type="entry name" value="MAJOR FACILITATOR SUPERFAMILY"/>
    <property type="match status" value="1"/>
</dbReference>
<feature type="transmembrane region" description="Helical" evidence="5">
    <location>
        <begin position="15"/>
        <end position="34"/>
    </location>
</feature>
<dbReference type="PROSITE" id="PS50850">
    <property type="entry name" value="MFS"/>
    <property type="match status" value="1"/>
</dbReference>
<dbReference type="EMBL" id="ML996570">
    <property type="protein sequence ID" value="KAF2759098.1"/>
    <property type="molecule type" value="Genomic_DNA"/>
</dbReference>
<feature type="transmembrane region" description="Helical" evidence="5">
    <location>
        <begin position="349"/>
        <end position="371"/>
    </location>
</feature>
<protein>
    <submittedName>
        <fullName evidence="7">MFS general substrate transporter</fullName>
    </submittedName>
</protein>
<dbReference type="GO" id="GO:0015174">
    <property type="term" value="F:basic amino acid transmembrane transporter activity"/>
    <property type="evidence" value="ECO:0007669"/>
    <property type="project" value="TreeGrafter"/>
</dbReference>
<evidence type="ECO:0000256" key="2">
    <source>
        <dbReference type="ARBA" id="ARBA00022692"/>
    </source>
</evidence>
<dbReference type="PANTHER" id="PTHR23501:SF33">
    <property type="entry name" value="MAJOR FACILITATOR SUPERFAMILY (MFS) PROFILE DOMAIN-CONTAINING PROTEIN"/>
    <property type="match status" value="1"/>
</dbReference>
<proteinExistence type="predicted"/>
<dbReference type="SUPFAM" id="SSF103473">
    <property type="entry name" value="MFS general substrate transporter"/>
    <property type="match status" value="1"/>
</dbReference>
<feature type="transmembrane region" description="Helical" evidence="5">
    <location>
        <begin position="383"/>
        <end position="406"/>
    </location>
</feature>
<dbReference type="Gene3D" id="1.20.1720.10">
    <property type="entry name" value="Multidrug resistance protein D"/>
    <property type="match status" value="1"/>
</dbReference>
<feature type="transmembrane region" description="Helical" evidence="5">
    <location>
        <begin position="131"/>
        <end position="151"/>
    </location>
</feature>
<dbReference type="OrthoDB" id="6770063at2759"/>
<evidence type="ECO:0000313" key="7">
    <source>
        <dbReference type="EMBL" id="KAF2759098.1"/>
    </source>
</evidence>
<organism evidence="7 8">
    <name type="scientific">Pseudovirgaria hyperparasitica</name>
    <dbReference type="NCBI Taxonomy" id="470096"/>
    <lineage>
        <taxon>Eukaryota</taxon>
        <taxon>Fungi</taxon>
        <taxon>Dikarya</taxon>
        <taxon>Ascomycota</taxon>
        <taxon>Pezizomycotina</taxon>
        <taxon>Dothideomycetes</taxon>
        <taxon>Dothideomycetes incertae sedis</taxon>
        <taxon>Acrospermales</taxon>
        <taxon>Acrospermaceae</taxon>
        <taxon>Pseudovirgaria</taxon>
    </lineage>
</organism>
<evidence type="ECO:0000256" key="1">
    <source>
        <dbReference type="ARBA" id="ARBA00004141"/>
    </source>
</evidence>